<dbReference type="PROSITE" id="PS50056">
    <property type="entry name" value="TYR_PHOSPHATASE_2"/>
    <property type="match status" value="1"/>
</dbReference>
<feature type="domain" description="Tyrosine-protein phosphatase" evidence="3">
    <location>
        <begin position="31"/>
        <end position="202"/>
    </location>
</feature>
<dbReference type="SUPFAM" id="SSF52799">
    <property type="entry name" value="(Phosphotyrosine protein) phosphatases II"/>
    <property type="match status" value="1"/>
</dbReference>
<dbReference type="Gene3D" id="3.90.190.10">
    <property type="entry name" value="Protein tyrosine phosphatase superfamily"/>
    <property type="match status" value="1"/>
</dbReference>
<dbReference type="InterPro" id="IPR003595">
    <property type="entry name" value="Tyr_Pase_cat"/>
</dbReference>
<dbReference type="InterPro" id="IPR050561">
    <property type="entry name" value="PTP"/>
</dbReference>
<dbReference type="AlphaFoldDB" id="A0AAW2YKC5"/>
<keyword evidence="2" id="KW-0904">Protein phosphatase</keyword>
<comment type="caution">
    <text evidence="6">The sequence shown here is derived from an EMBL/GenBank/DDBJ whole genome shotgun (WGS) entry which is preliminary data.</text>
</comment>
<dbReference type="PROSITE" id="PS50055">
    <property type="entry name" value="TYR_PHOSPHATASE_PTP"/>
    <property type="match status" value="1"/>
</dbReference>
<accession>A0AAW2YKC5</accession>
<dbReference type="EMBL" id="JAOPGA020000221">
    <property type="protein sequence ID" value="KAL0477710.1"/>
    <property type="molecule type" value="Genomic_DNA"/>
</dbReference>
<dbReference type="InterPro" id="IPR020422">
    <property type="entry name" value="TYR_PHOSPHATASE_DUAL_dom"/>
</dbReference>
<dbReference type="PANTHER" id="PTHR23339">
    <property type="entry name" value="TYROSINE SPECIFIC PROTEIN PHOSPHATASE AND DUAL SPECIFICITY PROTEIN PHOSPHATASE"/>
    <property type="match status" value="1"/>
</dbReference>
<dbReference type="InterPro" id="IPR016130">
    <property type="entry name" value="Tyr_Pase_AS"/>
</dbReference>
<dbReference type="SMART" id="SM00404">
    <property type="entry name" value="PTPc_motif"/>
    <property type="match status" value="1"/>
</dbReference>
<dbReference type="Proteomes" id="UP001431209">
    <property type="component" value="Unassembled WGS sequence"/>
</dbReference>
<dbReference type="InterPro" id="IPR000242">
    <property type="entry name" value="PTP_cat"/>
</dbReference>
<evidence type="ECO:0000259" key="3">
    <source>
        <dbReference type="PROSITE" id="PS50054"/>
    </source>
</evidence>
<dbReference type="PROSITE" id="PS50054">
    <property type="entry name" value="TYR_PHOSPHATASE_DUAL"/>
    <property type="match status" value="1"/>
</dbReference>
<dbReference type="InterPro" id="IPR029021">
    <property type="entry name" value="Prot-tyrosine_phosphatase-like"/>
</dbReference>
<name>A0AAW2YKC5_9EUKA</name>
<gene>
    <name evidence="6" type="ORF">AKO1_013504</name>
</gene>
<dbReference type="InterPro" id="IPR000340">
    <property type="entry name" value="Dual-sp_phosphatase_cat-dom"/>
</dbReference>
<dbReference type="SMART" id="SM00195">
    <property type="entry name" value="DSPc"/>
    <property type="match status" value="1"/>
</dbReference>
<dbReference type="Pfam" id="PF00782">
    <property type="entry name" value="DSPc"/>
    <property type="match status" value="1"/>
</dbReference>
<feature type="domain" description="Tyrosine-protein phosphatase" evidence="4">
    <location>
        <begin position="102"/>
        <end position="182"/>
    </location>
</feature>
<keyword evidence="7" id="KW-1185">Reference proteome</keyword>
<sequence length="253" mass="29091">MPKSRRYYSSQCKYCNSLNRLEVETYIAGLNSILVKDVIVMSQRPSTEILEHHNTIEDMIDKGVGAIFNLQQKNEWAFCGHTMHKDCGFSYQYDDFKQHGIEVHYSGWRDNTAPPSAQVMLDIVETIHNYAKEGKKVLVHCHAGKGRTGIVACCYLIYAGAFQNATDAIKHVQNARDVRLNRHMEQIDFIYAFDRFLKNKEVTEIQQPAEDLQGRVVVTSRSSKKVEKGNTRRTKKEIRRSKMNMALDQQDGL</sequence>
<dbReference type="GO" id="GO:0004725">
    <property type="term" value="F:protein tyrosine phosphatase activity"/>
    <property type="evidence" value="ECO:0007669"/>
    <property type="project" value="InterPro"/>
</dbReference>
<feature type="domain" description="Tyrosine specific protein phosphatases" evidence="5">
    <location>
        <begin position="118"/>
        <end position="187"/>
    </location>
</feature>
<evidence type="ECO:0000313" key="7">
    <source>
        <dbReference type="Proteomes" id="UP001431209"/>
    </source>
</evidence>
<evidence type="ECO:0000259" key="5">
    <source>
        <dbReference type="PROSITE" id="PS50056"/>
    </source>
</evidence>
<protein>
    <submittedName>
        <fullName evidence="6">Protein tyrosine phosphatase domain-containing protein</fullName>
    </submittedName>
</protein>
<evidence type="ECO:0000256" key="1">
    <source>
        <dbReference type="ARBA" id="ARBA00022801"/>
    </source>
</evidence>
<dbReference type="PROSITE" id="PS00383">
    <property type="entry name" value="TYR_PHOSPHATASE_1"/>
    <property type="match status" value="1"/>
</dbReference>
<organism evidence="6 7">
    <name type="scientific">Acrasis kona</name>
    <dbReference type="NCBI Taxonomy" id="1008807"/>
    <lineage>
        <taxon>Eukaryota</taxon>
        <taxon>Discoba</taxon>
        <taxon>Heterolobosea</taxon>
        <taxon>Tetramitia</taxon>
        <taxon>Eutetramitia</taxon>
        <taxon>Acrasidae</taxon>
        <taxon>Acrasis</taxon>
    </lineage>
</organism>
<evidence type="ECO:0000256" key="2">
    <source>
        <dbReference type="ARBA" id="ARBA00022912"/>
    </source>
</evidence>
<evidence type="ECO:0000313" key="6">
    <source>
        <dbReference type="EMBL" id="KAL0477710.1"/>
    </source>
</evidence>
<dbReference type="InterPro" id="IPR000387">
    <property type="entry name" value="Tyr_Pase_dom"/>
</dbReference>
<keyword evidence="1" id="KW-0378">Hydrolase</keyword>
<dbReference type="FunFam" id="3.90.190.10:FF:000157">
    <property type="entry name" value="Protein-tyrosine phosphatase"/>
    <property type="match status" value="1"/>
</dbReference>
<evidence type="ECO:0000259" key="4">
    <source>
        <dbReference type="PROSITE" id="PS50055"/>
    </source>
</evidence>
<proteinExistence type="predicted"/>
<reference evidence="6 7" key="1">
    <citation type="submission" date="2024-03" db="EMBL/GenBank/DDBJ databases">
        <title>The Acrasis kona genome and developmental transcriptomes reveal deep origins of eukaryotic multicellular pathways.</title>
        <authorList>
            <person name="Sheikh S."/>
            <person name="Fu C.-J."/>
            <person name="Brown M.W."/>
            <person name="Baldauf S.L."/>
        </authorList>
    </citation>
    <scope>NUCLEOTIDE SEQUENCE [LARGE SCALE GENOMIC DNA]</scope>
    <source>
        <strain evidence="6 7">ATCC MYA-3509</strain>
    </source>
</reference>